<keyword evidence="1" id="KW-0175">Coiled coil</keyword>
<dbReference type="Proteomes" id="UP000198779">
    <property type="component" value="Unassembled WGS sequence"/>
</dbReference>
<keyword evidence="2" id="KW-0732">Signal</keyword>
<organism evidence="4 5">
    <name type="scientific">Prevotella communis</name>
    <dbReference type="NCBI Taxonomy" id="2913614"/>
    <lineage>
        <taxon>Bacteria</taxon>
        <taxon>Pseudomonadati</taxon>
        <taxon>Bacteroidota</taxon>
        <taxon>Bacteroidia</taxon>
        <taxon>Bacteroidales</taxon>
        <taxon>Prevotellaceae</taxon>
        <taxon>Prevotella</taxon>
    </lineage>
</organism>
<sequence>MKKRLLSLLALVMTVMTASAIDAPSYNLTVGTNDHGTVKFYVAETEVTKAPEGATVTVVITPNTGWVVNQPSGQWYAAVAAARSQRTASVDLLDKVTLTPVEGQTNQWTFTMARANVEISSTYKKLLTNTDITIDDITALTYTGVAQEPTVTVKDGSVVLTKDVDYTVAYSNNTNAALATATENAPTVTITAVATSDKYAGETTKTFTILPKALEDGFIANIDALVYTGVAQTPEPAVTYNNMTLVKGTDFTYSYTNNVNVAAATAENAPTVTVTGKGNYTGTAQKKFDITKKALTVKADNKSVTFGDDAPQYTVSYDGFVNNETNAVLGGTLAFACSYVKNQTGAGNYDITPSGLTSSNYDITFTKGTLTVYKKHLDHPDITISNILPVTYNAQAHTPSFTVKDGSKVLVLGTDYTVTYSDNVMACDKDAAENAPTVTIKAVEGHDFYVGENSKTFTIRKKTLEDGFMSKVADLTYNGKAQEPAPTLTYDGITLVEGKDYVFSYINNKDVASTTDAKAPVVTASAVKNSNFTGAATQKFNIKKAPLTVKAADVNIIHGSEVPEYEVSYEGFVAQETADVLEGTLAVACDYTKESAVGSTYDITPSGLTAKNYDITFVPGKLTVLVDQAAVDQAAADDAMGKITAIGEVAYTEASKTLIDAARNAYDALTDAQKALVTNLEVLTTAETTYANLKAAAEKAAADQLAADAVIAKITAIGEVAYTTESKALIDAARNAYSELTEDQKALVNNYEVLTTAETTYANLKAAAEKAAADQLAAGEVIDKIIAIGEVVYTDACKALIDAARNAYDALTADQKALVTNIEVLTVAERTYANLKAAAEKAAADKLAADEVIDKITAIGEVAYTEACKNLIDAARNAYTALTEDQKALVTNLSVLTDAETAYAELAQIATGISTIKAIAGKTVYDMNGRKVTVPSKKGIYVVNGKKVVVK</sequence>
<name>A0A1G7T0S4_9BACT</name>
<dbReference type="STRING" id="645274.SAMN04487901_10257"/>
<feature type="domain" description="MBG" evidence="3">
    <location>
        <begin position="295"/>
        <end position="371"/>
    </location>
</feature>
<feature type="chain" id="PRO_5011666708" description="MBG domain-containing protein" evidence="2">
    <location>
        <begin position="21"/>
        <end position="951"/>
    </location>
</feature>
<feature type="coiled-coil region" evidence="1">
    <location>
        <begin position="730"/>
        <end position="774"/>
    </location>
</feature>
<evidence type="ECO:0000313" key="4">
    <source>
        <dbReference type="EMBL" id="SDG28180.1"/>
    </source>
</evidence>
<proteinExistence type="predicted"/>
<dbReference type="Pfam" id="PF18676">
    <property type="entry name" value="MBG_2"/>
    <property type="match status" value="2"/>
</dbReference>
<keyword evidence="5" id="KW-1185">Reference proteome</keyword>
<dbReference type="InterPro" id="IPR041286">
    <property type="entry name" value="MBG_2"/>
</dbReference>
<feature type="domain" description="MBG" evidence="3">
    <location>
        <begin position="547"/>
        <end position="623"/>
    </location>
</feature>
<evidence type="ECO:0000256" key="1">
    <source>
        <dbReference type="SAM" id="Coils"/>
    </source>
</evidence>
<evidence type="ECO:0000256" key="2">
    <source>
        <dbReference type="SAM" id="SignalP"/>
    </source>
</evidence>
<dbReference type="AlphaFoldDB" id="A0A1G7T0S4"/>
<feature type="signal peptide" evidence="2">
    <location>
        <begin position="1"/>
        <end position="20"/>
    </location>
</feature>
<reference evidence="5" key="1">
    <citation type="submission" date="2016-10" db="EMBL/GenBank/DDBJ databases">
        <authorList>
            <person name="Varghese N."/>
            <person name="Submissions S."/>
        </authorList>
    </citation>
    <scope>NUCLEOTIDE SEQUENCE [LARGE SCALE GENOMIC DNA]</scope>
    <source>
        <strain evidence="5">BP1-148</strain>
    </source>
</reference>
<protein>
    <recommendedName>
        <fullName evidence="3">MBG domain-containing protein</fullName>
    </recommendedName>
</protein>
<dbReference type="Gene3D" id="3.30.160.710">
    <property type="match status" value="1"/>
</dbReference>
<dbReference type="RefSeq" id="WP_143010073.1">
    <property type="nucleotide sequence ID" value="NZ_FNCQ01000002.1"/>
</dbReference>
<gene>
    <name evidence="4" type="ORF">SAMN04487901_10257</name>
</gene>
<accession>A0A1G7T0S4</accession>
<dbReference type="EMBL" id="FNCQ01000002">
    <property type="protein sequence ID" value="SDG28180.1"/>
    <property type="molecule type" value="Genomic_DNA"/>
</dbReference>
<evidence type="ECO:0000259" key="3">
    <source>
        <dbReference type="Pfam" id="PF18676"/>
    </source>
</evidence>
<evidence type="ECO:0000313" key="5">
    <source>
        <dbReference type="Proteomes" id="UP000198779"/>
    </source>
</evidence>